<keyword evidence="4 7" id="KW-0442">Lipid degradation</keyword>
<evidence type="ECO:0000256" key="1">
    <source>
        <dbReference type="ARBA" id="ARBA00010701"/>
    </source>
</evidence>
<dbReference type="GeneID" id="106115472"/>
<evidence type="ECO:0000256" key="8">
    <source>
        <dbReference type="PIRSR" id="PIRSR000862-1"/>
    </source>
</evidence>
<dbReference type="AlphaFoldDB" id="A0AAJ6Z2Z6"/>
<reference evidence="11" key="1">
    <citation type="submission" date="2025-08" db="UniProtKB">
        <authorList>
            <consortium name="RefSeq"/>
        </authorList>
    </citation>
    <scope>IDENTIFICATION</scope>
</reference>
<protein>
    <recommendedName>
        <fullName evidence="7">Lipase</fullName>
    </recommendedName>
</protein>
<evidence type="ECO:0000256" key="4">
    <source>
        <dbReference type="ARBA" id="ARBA00022963"/>
    </source>
</evidence>
<sequence length="401" mass="46132">MVNFVLIVILCFINGNLGSNSEENPINDKLPEDGRFNFTQLARKYGHHAMEYKVTTEDGYILGLFRIRGKNRRNKKRLPVLLMHGIADSSDAWLIRGNLSLGITLANSGYDIWFGNIRGNRYSRNHVKLDPDKDVQFWDFSFHENGYYDLPIIIDKVLKETGFKKLNAIGFSQGNTIFYVLCSTRPEYNSKINVMMALAPICYLQNVRLPLSYIISISPVLYDLLSDLGINEVANDNSLLNTFEKIICTLPDIGYDVCIEKIMFPFTGYDSEELEPSFVPVLVGHFPTSTALKSLYHFAQVGYRRIFGQFDYGISGNLENYNSTIPPIYDLNLVTTKIVLYVCLNDKISTVEDVQILRSRLPNVVRYIVSPRWMCNHIDNVWGKHMYDYLFPYVYEVLESY</sequence>
<keyword evidence="3 7" id="KW-0378">Hydrolase</keyword>
<dbReference type="InterPro" id="IPR025483">
    <property type="entry name" value="Lipase_euk"/>
</dbReference>
<feature type="active site" description="Nucleophile" evidence="8">
    <location>
        <position position="172"/>
    </location>
</feature>
<dbReference type="FunFam" id="3.40.50.1820:FF:000057">
    <property type="entry name" value="Lipase"/>
    <property type="match status" value="1"/>
</dbReference>
<organism evidence="11">
    <name type="scientific">Papilio xuthus</name>
    <name type="common">Asian swallowtail butterfly</name>
    <dbReference type="NCBI Taxonomy" id="66420"/>
    <lineage>
        <taxon>Eukaryota</taxon>
        <taxon>Metazoa</taxon>
        <taxon>Ecdysozoa</taxon>
        <taxon>Arthropoda</taxon>
        <taxon>Hexapoda</taxon>
        <taxon>Insecta</taxon>
        <taxon>Pterygota</taxon>
        <taxon>Neoptera</taxon>
        <taxon>Endopterygota</taxon>
        <taxon>Lepidoptera</taxon>
        <taxon>Glossata</taxon>
        <taxon>Ditrysia</taxon>
        <taxon>Papilionoidea</taxon>
        <taxon>Papilionidae</taxon>
        <taxon>Papilioninae</taxon>
        <taxon>Papilio</taxon>
    </lineage>
</organism>
<keyword evidence="5" id="KW-0443">Lipid metabolism</keyword>
<gene>
    <name evidence="11" type="primary">LOC106115472</name>
</gene>
<evidence type="ECO:0000259" key="10">
    <source>
        <dbReference type="Pfam" id="PF04083"/>
    </source>
</evidence>
<feature type="active site" description="Charge relay system" evidence="8">
    <location>
        <position position="346"/>
    </location>
</feature>
<evidence type="ECO:0000313" key="11">
    <source>
        <dbReference type="RefSeq" id="XP_013164321.1"/>
    </source>
</evidence>
<keyword evidence="6" id="KW-0325">Glycoprotein</keyword>
<feature type="chain" id="PRO_5042589244" description="Lipase" evidence="9">
    <location>
        <begin position="19"/>
        <end position="401"/>
    </location>
</feature>
<keyword evidence="2 9" id="KW-0732">Signal</keyword>
<dbReference type="InterPro" id="IPR029058">
    <property type="entry name" value="AB_hydrolase_fold"/>
</dbReference>
<dbReference type="InterPro" id="IPR006693">
    <property type="entry name" value="AB_hydrolase_lipase"/>
</dbReference>
<evidence type="ECO:0000256" key="3">
    <source>
        <dbReference type="ARBA" id="ARBA00022801"/>
    </source>
</evidence>
<feature type="signal peptide" evidence="9">
    <location>
        <begin position="1"/>
        <end position="18"/>
    </location>
</feature>
<evidence type="ECO:0000256" key="5">
    <source>
        <dbReference type="ARBA" id="ARBA00023098"/>
    </source>
</evidence>
<accession>A0AAJ6Z2Z6</accession>
<proteinExistence type="inferred from homology"/>
<feature type="active site" description="Charge relay system" evidence="8">
    <location>
        <position position="377"/>
    </location>
</feature>
<dbReference type="Proteomes" id="UP000694872">
    <property type="component" value="Unplaced"/>
</dbReference>
<dbReference type="PANTHER" id="PTHR11005">
    <property type="entry name" value="LYSOSOMAL ACID LIPASE-RELATED"/>
    <property type="match status" value="1"/>
</dbReference>
<dbReference type="GO" id="GO:0016788">
    <property type="term" value="F:hydrolase activity, acting on ester bonds"/>
    <property type="evidence" value="ECO:0007669"/>
    <property type="project" value="InterPro"/>
</dbReference>
<dbReference type="KEGG" id="pxu:106115472"/>
<dbReference type="SUPFAM" id="SSF53474">
    <property type="entry name" value="alpha/beta-Hydrolases"/>
    <property type="match status" value="1"/>
</dbReference>
<feature type="domain" description="Partial AB-hydrolase lipase" evidence="10">
    <location>
        <begin position="39"/>
        <end position="96"/>
    </location>
</feature>
<dbReference type="Pfam" id="PF04083">
    <property type="entry name" value="Abhydro_lipase"/>
    <property type="match status" value="1"/>
</dbReference>
<evidence type="ECO:0000256" key="7">
    <source>
        <dbReference type="PIRNR" id="PIRNR000862"/>
    </source>
</evidence>
<dbReference type="GO" id="GO:0016042">
    <property type="term" value="P:lipid catabolic process"/>
    <property type="evidence" value="ECO:0007669"/>
    <property type="project" value="UniProtKB-KW"/>
</dbReference>
<name>A0AAJ6Z2Z6_PAPXU</name>
<comment type="similarity">
    <text evidence="1 7">Belongs to the AB hydrolase superfamily. Lipase family.</text>
</comment>
<evidence type="ECO:0000256" key="9">
    <source>
        <dbReference type="SAM" id="SignalP"/>
    </source>
</evidence>
<evidence type="ECO:0000256" key="2">
    <source>
        <dbReference type="ARBA" id="ARBA00022729"/>
    </source>
</evidence>
<dbReference type="RefSeq" id="XP_013164321.1">
    <property type="nucleotide sequence ID" value="XM_013308867.1"/>
</dbReference>
<dbReference type="PIRSF" id="PIRSF000862">
    <property type="entry name" value="Steryl_ester_lip"/>
    <property type="match status" value="1"/>
</dbReference>
<evidence type="ECO:0000256" key="6">
    <source>
        <dbReference type="ARBA" id="ARBA00023180"/>
    </source>
</evidence>
<dbReference type="Gene3D" id="3.40.50.1820">
    <property type="entry name" value="alpha/beta hydrolase"/>
    <property type="match status" value="1"/>
</dbReference>